<reference evidence="2 3" key="1">
    <citation type="submission" date="2020-02" db="EMBL/GenBank/DDBJ databases">
        <authorList>
            <person name="Kociolek L.K."/>
            <person name="Ozer E.A."/>
        </authorList>
    </citation>
    <scope>NUCLEOTIDE SEQUENCE [LARGE SCALE GENOMIC DNA]</scope>
    <source>
        <strain evidence="2 3">ATCC 14501</strain>
    </source>
</reference>
<sequence length="220" mass="25210">MRILMLQGLYCTSKLWKQAASCLKEHDLLFMEYSHEVTAQAAQVMDLASWIASQLPRDIDVIIGHSMGGILALQLAHDFGVPVKCVICIESNLCPAEPFYRNLVMKQSMATLGVKLQKEMAKEAVWYQDSLAKQLQEQFDYSPLTDITVPIHMIYGDRGICEYSNRIQDLNLHWETVKRLQFHFIRNACHMPMLEQCEDTYRCIKSILYAATDKSQVDGD</sequence>
<dbReference type="EMBL" id="CP048838">
    <property type="protein sequence ID" value="QJA04206.1"/>
    <property type="molecule type" value="Genomic_DNA"/>
</dbReference>
<dbReference type="SUPFAM" id="SSF53474">
    <property type="entry name" value="alpha/beta-Hydrolases"/>
    <property type="match status" value="1"/>
</dbReference>
<evidence type="ECO:0000259" key="1">
    <source>
        <dbReference type="Pfam" id="PF12697"/>
    </source>
</evidence>
<dbReference type="GeneID" id="61927486"/>
<dbReference type="InterPro" id="IPR029058">
    <property type="entry name" value="AB_hydrolase_fold"/>
</dbReference>
<evidence type="ECO:0000313" key="3">
    <source>
        <dbReference type="Proteomes" id="UP000503330"/>
    </source>
</evidence>
<accession>A0AAP9MIS8</accession>
<gene>
    <name evidence="2" type="ORF">G4D54_18075</name>
</gene>
<dbReference type="Gene3D" id="3.40.50.1820">
    <property type="entry name" value="alpha/beta hydrolase"/>
    <property type="match status" value="1"/>
</dbReference>
<dbReference type="AlphaFoldDB" id="A0AAP9MIS8"/>
<name>A0AAP9MIS8_CLOIN</name>
<evidence type="ECO:0000313" key="2">
    <source>
        <dbReference type="EMBL" id="QJA04206.1"/>
    </source>
</evidence>
<dbReference type="Pfam" id="PF12697">
    <property type="entry name" value="Abhydrolase_6"/>
    <property type="match status" value="1"/>
</dbReference>
<proteinExistence type="predicted"/>
<dbReference type="InterPro" id="IPR000073">
    <property type="entry name" value="AB_hydrolase_1"/>
</dbReference>
<protein>
    <submittedName>
        <fullName evidence="2">Alpha/beta hydrolase</fullName>
    </submittedName>
</protein>
<dbReference type="Proteomes" id="UP000503330">
    <property type="component" value="Chromosome"/>
</dbReference>
<dbReference type="RefSeq" id="WP_002607739.1">
    <property type="nucleotide sequence ID" value="NZ_BAAACC010000009.1"/>
</dbReference>
<feature type="domain" description="AB hydrolase-1" evidence="1">
    <location>
        <begin position="43"/>
        <end position="196"/>
    </location>
</feature>
<organism evidence="2 3">
    <name type="scientific">Clostridium innocuum</name>
    <dbReference type="NCBI Taxonomy" id="1522"/>
    <lineage>
        <taxon>Bacteria</taxon>
        <taxon>Bacillati</taxon>
        <taxon>Bacillota</taxon>
        <taxon>Clostridia</taxon>
        <taxon>Eubacteriales</taxon>
        <taxon>Clostridiaceae</taxon>
        <taxon>Clostridium</taxon>
    </lineage>
</organism>
<dbReference type="GO" id="GO:0016787">
    <property type="term" value="F:hydrolase activity"/>
    <property type="evidence" value="ECO:0007669"/>
    <property type="project" value="UniProtKB-KW"/>
</dbReference>
<keyword evidence="2" id="KW-0378">Hydrolase</keyword>